<feature type="region of interest" description="Disordered" evidence="1">
    <location>
        <begin position="1"/>
        <end position="22"/>
    </location>
</feature>
<dbReference type="InterPro" id="IPR035979">
    <property type="entry name" value="RBD_domain_sf"/>
</dbReference>
<organism evidence="2 3">
    <name type="scientific">Stentor coeruleus</name>
    <dbReference type="NCBI Taxonomy" id="5963"/>
    <lineage>
        <taxon>Eukaryota</taxon>
        <taxon>Sar</taxon>
        <taxon>Alveolata</taxon>
        <taxon>Ciliophora</taxon>
        <taxon>Postciliodesmatophora</taxon>
        <taxon>Heterotrichea</taxon>
        <taxon>Heterotrichida</taxon>
        <taxon>Stentoridae</taxon>
        <taxon>Stentor</taxon>
    </lineage>
</organism>
<feature type="compositionally biased region" description="Acidic residues" evidence="1">
    <location>
        <begin position="12"/>
        <end position="22"/>
    </location>
</feature>
<gene>
    <name evidence="2" type="ORF">SteCoe_14532</name>
</gene>
<protein>
    <recommendedName>
        <fullName evidence="4">RRM domain-containing protein</fullName>
    </recommendedName>
</protein>
<dbReference type="InterPro" id="IPR012677">
    <property type="entry name" value="Nucleotide-bd_a/b_plait_sf"/>
</dbReference>
<dbReference type="EMBL" id="MPUH01000271">
    <property type="protein sequence ID" value="OMJ84378.1"/>
    <property type="molecule type" value="Genomic_DNA"/>
</dbReference>
<name>A0A1R2C5T3_9CILI</name>
<reference evidence="2 3" key="1">
    <citation type="submission" date="2016-11" db="EMBL/GenBank/DDBJ databases">
        <title>The macronuclear genome of Stentor coeruleus: a giant cell with tiny introns.</title>
        <authorList>
            <person name="Slabodnick M."/>
            <person name="Ruby J.G."/>
            <person name="Reiff S.B."/>
            <person name="Swart E.C."/>
            <person name="Gosai S."/>
            <person name="Prabakaran S."/>
            <person name="Witkowska E."/>
            <person name="Larue G.E."/>
            <person name="Fisher S."/>
            <person name="Freeman R.M."/>
            <person name="Gunawardena J."/>
            <person name="Chu W."/>
            <person name="Stover N.A."/>
            <person name="Gregory B.D."/>
            <person name="Nowacki M."/>
            <person name="Derisi J."/>
            <person name="Roy S.W."/>
            <person name="Marshall W.F."/>
            <person name="Sood P."/>
        </authorList>
    </citation>
    <scope>NUCLEOTIDE SEQUENCE [LARGE SCALE GENOMIC DNA]</scope>
    <source>
        <strain evidence="2">WM001</strain>
    </source>
</reference>
<evidence type="ECO:0008006" key="4">
    <source>
        <dbReference type="Google" id="ProtNLM"/>
    </source>
</evidence>
<keyword evidence="3" id="KW-1185">Reference proteome</keyword>
<comment type="caution">
    <text evidence="2">The sequence shown here is derived from an EMBL/GenBank/DDBJ whole genome shotgun (WGS) entry which is preliminary data.</text>
</comment>
<dbReference type="GO" id="GO:0003676">
    <property type="term" value="F:nucleic acid binding"/>
    <property type="evidence" value="ECO:0007669"/>
    <property type="project" value="InterPro"/>
</dbReference>
<proteinExistence type="predicted"/>
<evidence type="ECO:0000313" key="3">
    <source>
        <dbReference type="Proteomes" id="UP000187209"/>
    </source>
</evidence>
<dbReference type="Gene3D" id="3.30.70.330">
    <property type="match status" value="1"/>
</dbReference>
<evidence type="ECO:0000256" key="1">
    <source>
        <dbReference type="SAM" id="MobiDB-lite"/>
    </source>
</evidence>
<sequence length="208" mass="23711">MEKPKPLCWADFSEDETSDTEDLTPLVDPNKKVLIESINSSSQTLFQFKIENLPYSITSNEQIQDFLGLSENEATIRMQYKGKKFNGFALAVAKSKDVASYIAMKYGSNFNGRPILIYYKPNEHSQWIPQKKIIASSGQCGFEKIPEQGKMENVNRNMTYVERKRGNKNRYFNRAMEDKANVLRDTAIVSALLKKNGNGETCLRDSTK</sequence>
<dbReference type="AlphaFoldDB" id="A0A1R2C5T3"/>
<dbReference type="Proteomes" id="UP000187209">
    <property type="component" value="Unassembled WGS sequence"/>
</dbReference>
<dbReference type="SUPFAM" id="SSF54928">
    <property type="entry name" value="RNA-binding domain, RBD"/>
    <property type="match status" value="1"/>
</dbReference>
<evidence type="ECO:0000313" key="2">
    <source>
        <dbReference type="EMBL" id="OMJ84378.1"/>
    </source>
</evidence>
<accession>A0A1R2C5T3</accession>